<dbReference type="PROSITE" id="PS50157">
    <property type="entry name" value="ZINC_FINGER_C2H2_2"/>
    <property type="match status" value="1"/>
</dbReference>
<dbReference type="PROSITE" id="PS00028">
    <property type="entry name" value="ZINC_FINGER_C2H2_1"/>
    <property type="match status" value="1"/>
</dbReference>
<dbReference type="InterPro" id="IPR013520">
    <property type="entry name" value="Ribonucl_H"/>
</dbReference>
<accession>A0A4S2MNX7</accession>
<evidence type="ECO:0000313" key="10">
    <source>
        <dbReference type="EMBL" id="TGZ76959.1"/>
    </source>
</evidence>
<evidence type="ECO:0000256" key="7">
    <source>
        <dbReference type="PROSITE-ProRule" id="PRU00042"/>
    </source>
</evidence>
<evidence type="ECO:0000256" key="3">
    <source>
        <dbReference type="ARBA" id="ARBA00022722"/>
    </source>
</evidence>
<dbReference type="GO" id="GO:0004527">
    <property type="term" value="F:exonuclease activity"/>
    <property type="evidence" value="ECO:0007669"/>
    <property type="project" value="UniProtKB-KW"/>
</dbReference>
<gene>
    <name evidence="10" type="ORF">EX30DRAFT_375055</name>
</gene>
<keyword evidence="7" id="KW-0479">Metal-binding</keyword>
<evidence type="ECO:0000256" key="1">
    <source>
        <dbReference type="ARBA" id="ARBA00004123"/>
    </source>
</evidence>
<feature type="compositionally biased region" description="Polar residues" evidence="8">
    <location>
        <begin position="169"/>
        <end position="179"/>
    </location>
</feature>
<reference evidence="10 11" key="1">
    <citation type="submission" date="2019-04" db="EMBL/GenBank/DDBJ databases">
        <title>Comparative genomics and transcriptomics to analyze fruiting body development in filamentous ascomycetes.</title>
        <authorList>
            <consortium name="DOE Joint Genome Institute"/>
            <person name="Lutkenhaus R."/>
            <person name="Traeger S."/>
            <person name="Breuer J."/>
            <person name="Kuo A."/>
            <person name="Lipzen A."/>
            <person name="Pangilinan J."/>
            <person name="Dilworth D."/>
            <person name="Sandor L."/>
            <person name="Poggeler S."/>
            <person name="Barry K."/>
            <person name="Grigoriev I.V."/>
            <person name="Nowrousian M."/>
        </authorList>
    </citation>
    <scope>NUCLEOTIDE SEQUENCE [LARGE SCALE GENOMIC DNA]</scope>
    <source>
        <strain evidence="10 11">CBS 389.68</strain>
    </source>
</reference>
<evidence type="ECO:0000256" key="2">
    <source>
        <dbReference type="ARBA" id="ARBA00006357"/>
    </source>
</evidence>
<feature type="compositionally biased region" description="Polar residues" evidence="8">
    <location>
        <begin position="306"/>
        <end position="325"/>
    </location>
</feature>
<dbReference type="GO" id="GO:0008270">
    <property type="term" value="F:zinc ion binding"/>
    <property type="evidence" value="ECO:0007669"/>
    <property type="project" value="UniProtKB-KW"/>
</dbReference>
<keyword evidence="7" id="KW-0862">Zinc</keyword>
<dbReference type="InParanoid" id="A0A4S2MNX7"/>
<dbReference type="GO" id="GO:0005634">
    <property type="term" value="C:nucleus"/>
    <property type="evidence" value="ECO:0007669"/>
    <property type="project" value="UniProtKB-SubCell"/>
</dbReference>
<feature type="region of interest" description="Disordered" evidence="8">
    <location>
        <begin position="303"/>
        <end position="337"/>
    </location>
</feature>
<keyword evidence="4" id="KW-0378">Hydrolase</keyword>
<keyword evidence="11" id="KW-1185">Reference proteome</keyword>
<dbReference type="OrthoDB" id="16516at2759"/>
<dbReference type="Gene3D" id="3.30.420.10">
    <property type="entry name" value="Ribonuclease H-like superfamily/Ribonuclease H"/>
    <property type="match status" value="1"/>
</dbReference>
<dbReference type="SUPFAM" id="SSF53098">
    <property type="entry name" value="Ribonuclease H-like"/>
    <property type="match status" value="1"/>
</dbReference>
<name>A0A4S2MNX7_9PEZI</name>
<dbReference type="EMBL" id="ML220162">
    <property type="protein sequence ID" value="TGZ76959.1"/>
    <property type="molecule type" value="Genomic_DNA"/>
</dbReference>
<feature type="region of interest" description="Disordered" evidence="8">
    <location>
        <begin position="63"/>
        <end position="103"/>
    </location>
</feature>
<dbReference type="GO" id="GO:0003676">
    <property type="term" value="F:nucleic acid binding"/>
    <property type="evidence" value="ECO:0007669"/>
    <property type="project" value="InterPro"/>
</dbReference>
<keyword evidence="5" id="KW-0269">Exonuclease</keyword>
<keyword evidence="6" id="KW-0539">Nucleus</keyword>
<sequence length="859" mass="97059">MHTCNTCLCEFADRRALRRHLRTAHIDDDDEEDNESPPPANPPTSLKVIGAVGVSLSNKRAENDYVDDEDMMVQSRRSTAENARGRGRKNDSKNTRQDVPMLSTEPMTKKENINPRNVNLNLGPAWTSVGKMDENLISFGSSNDAENNSFSSNDRTRTPSRGRIGGRKYTTSPNGSPRTTPWPEAISHSRQPSNDSTERVRPGHHSPSHESWNQYSLGRALRHGRGAQVDEDDIVSHDARALKYKFSSGTKRNVLPPPVLSSPTIVHNPASDHFYRSSSLPSPILTDASSDNICLSIDIDDHTAPVKTSSPTSRTGSNLQDNDQLPTPFATPSPPPAQIQVIRSGTSRNHEIMEWTSAAEEEVVEIPLEEQSEGSDVDMLSSKYREFRWLESTGEPFLMAGTLVMPVPPSDATCGMLEQLLVSRRVLQSKGYFVQPSRGEVDGRKRCVTCHVEKRKIVDRDVNNKPIPCFGHPGEDDTTSKEHLRWSCCNAVLNEGQWCTSIPTHNFEHTIAQHRTLISPPPNPSPLFAIALDCEMATATDGTRILIQLSVTDFFSGKKLINRLVKPSKPIASYHTPFSGIDAPRMKAAIASNKAFHNVMEAQQRLLNFIGPNTIIIGHSAQFDLDIMGITHDRVIDTYISIPRGAGYQRHGLKELCLKYVKTTVQENNHDCLEDAYAVRALLQAVMLDTPMFNAMITRKQMLDGCGGVEEGDRLRKERNEKKDKVRMGSWQELKVEQTREWREPGAQYLDQHQHHQQMAIEFNPYHLQQEYSPQMHQMHMSSSPPIDYHQYHPQQQQQQYYAGNVQAQYNMCQPQQEYMYQYSPPHQHQQQYHQDTQYYPAQYPASSPFQEYQFPAQV</sequence>
<dbReference type="InterPro" id="IPR012337">
    <property type="entry name" value="RNaseH-like_sf"/>
</dbReference>
<dbReference type="STRING" id="341454.A0A4S2MNX7"/>
<dbReference type="SMART" id="SM00479">
    <property type="entry name" value="EXOIII"/>
    <property type="match status" value="1"/>
</dbReference>
<evidence type="ECO:0000256" key="8">
    <source>
        <dbReference type="SAM" id="MobiDB-lite"/>
    </source>
</evidence>
<feature type="region of interest" description="Disordered" evidence="8">
    <location>
        <begin position="24"/>
        <end position="46"/>
    </location>
</feature>
<protein>
    <recommendedName>
        <fullName evidence="9">C2H2-type domain-containing protein</fullName>
    </recommendedName>
</protein>
<feature type="domain" description="C2H2-type" evidence="9">
    <location>
        <begin position="2"/>
        <end position="30"/>
    </location>
</feature>
<comment type="subcellular location">
    <subcellularLocation>
        <location evidence="1">Nucleus</location>
    </subcellularLocation>
</comment>
<evidence type="ECO:0000313" key="11">
    <source>
        <dbReference type="Proteomes" id="UP000298138"/>
    </source>
</evidence>
<dbReference type="AlphaFoldDB" id="A0A4S2MNX7"/>
<dbReference type="PANTHER" id="PTHR12801">
    <property type="entry name" value="RNA EXONUCLEASE REXO1 / RECO3 FAMILY MEMBER-RELATED"/>
    <property type="match status" value="1"/>
</dbReference>
<dbReference type="InterPro" id="IPR047021">
    <property type="entry name" value="REXO1/3/4-like"/>
</dbReference>
<dbReference type="InterPro" id="IPR036397">
    <property type="entry name" value="RNaseH_sf"/>
</dbReference>
<comment type="similarity">
    <text evidence="2">Belongs to the REXO1/REXO3 family.</text>
</comment>
<feature type="region of interest" description="Disordered" evidence="8">
    <location>
        <begin position="140"/>
        <end position="214"/>
    </location>
</feature>
<evidence type="ECO:0000256" key="5">
    <source>
        <dbReference type="ARBA" id="ARBA00022839"/>
    </source>
</evidence>
<evidence type="ECO:0000256" key="4">
    <source>
        <dbReference type="ARBA" id="ARBA00022801"/>
    </source>
</evidence>
<evidence type="ECO:0000259" key="9">
    <source>
        <dbReference type="PROSITE" id="PS50157"/>
    </source>
</evidence>
<organism evidence="10 11">
    <name type="scientific">Ascodesmis nigricans</name>
    <dbReference type="NCBI Taxonomy" id="341454"/>
    <lineage>
        <taxon>Eukaryota</taxon>
        <taxon>Fungi</taxon>
        <taxon>Dikarya</taxon>
        <taxon>Ascomycota</taxon>
        <taxon>Pezizomycotina</taxon>
        <taxon>Pezizomycetes</taxon>
        <taxon>Pezizales</taxon>
        <taxon>Ascodesmidaceae</taxon>
        <taxon>Ascodesmis</taxon>
    </lineage>
</organism>
<evidence type="ECO:0000256" key="6">
    <source>
        <dbReference type="ARBA" id="ARBA00023242"/>
    </source>
</evidence>
<dbReference type="Proteomes" id="UP000298138">
    <property type="component" value="Unassembled WGS sequence"/>
</dbReference>
<dbReference type="InterPro" id="IPR013087">
    <property type="entry name" value="Znf_C2H2_type"/>
</dbReference>
<feature type="compositionally biased region" description="Polar residues" evidence="8">
    <location>
        <begin position="140"/>
        <end position="153"/>
    </location>
</feature>
<proteinExistence type="inferred from homology"/>
<dbReference type="PANTHER" id="PTHR12801:SF115">
    <property type="entry name" value="FI18136P1-RELATED"/>
    <property type="match status" value="1"/>
</dbReference>
<keyword evidence="3" id="KW-0540">Nuclease</keyword>
<keyword evidence="7" id="KW-0863">Zinc-finger</keyword>